<dbReference type="SUPFAM" id="SSF161098">
    <property type="entry name" value="MetI-like"/>
    <property type="match status" value="1"/>
</dbReference>
<feature type="transmembrane region" description="Helical" evidence="7">
    <location>
        <begin position="249"/>
        <end position="266"/>
    </location>
</feature>
<keyword evidence="3" id="KW-1003">Cell membrane</keyword>
<dbReference type="RefSeq" id="WP_188578631.1">
    <property type="nucleotide sequence ID" value="NZ_BMDZ01000030.1"/>
</dbReference>
<feature type="domain" description="ABC transmembrane type-1" evidence="8">
    <location>
        <begin position="91"/>
        <end position="270"/>
    </location>
</feature>
<evidence type="ECO:0000256" key="7">
    <source>
        <dbReference type="RuleBase" id="RU363032"/>
    </source>
</evidence>
<name>A0ABQ1ILR2_9PROT</name>
<feature type="transmembrane region" description="Helical" evidence="7">
    <location>
        <begin position="95"/>
        <end position="118"/>
    </location>
</feature>
<feature type="transmembrane region" description="Helical" evidence="7">
    <location>
        <begin position="138"/>
        <end position="164"/>
    </location>
</feature>
<feature type="transmembrane region" description="Helical" evidence="7">
    <location>
        <begin position="49"/>
        <end position="66"/>
    </location>
</feature>
<keyword evidence="6 7" id="KW-0472">Membrane</keyword>
<accession>A0ABQ1ILR2</accession>
<comment type="similarity">
    <text evidence="7">Belongs to the binding-protein-dependent transport system permease family.</text>
</comment>
<evidence type="ECO:0000256" key="3">
    <source>
        <dbReference type="ARBA" id="ARBA00022475"/>
    </source>
</evidence>
<keyword evidence="5 7" id="KW-1133">Transmembrane helix</keyword>
<keyword evidence="4 7" id="KW-0812">Transmembrane</keyword>
<evidence type="ECO:0000256" key="2">
    <source>
        <dbReference type="ARBA" id="ARBA00022448"/>
    </source>
</evidence>
<dbReference type="PANTHER" id="PTHR47737:SF1">
    <property type="entry name" value="GLYCINE BETAINE_PROLINE BETAINE TRANSPORT SYSTEM PERMEASE PROTEIN PROW"/>
    <property type="match status" value="1"/>
</dbReference>
<evidence type="ECO:0000259" key="8">
    <source>
        <dbReference type="PROSITE" id="PS50928"/>
    </source>
</evidence>
<dbReference type="Gene3D" id="1.10.3720.10">
    <property type="entry name" value="MetI-like"/>
    <property type="match status" value="1"/>
</dbReference>
<comment type="subcellular location">
    <subcellularLocation>
        <location evidence="1 7">Cell membrane</location>
        <topology evidence="1 7">Multi-pass membrane protein</topology>
    </subcellularLocation>
</comment>
<evidence type="ECO:0000256" key="5">
    <source>
        <dbReference type="ARBA" id="ARBA00022989"/>
    </source>
</evidence>
<evidence type="ECO:0000313" key="10">
    <source>
        <dbReference type="Proteomes" id="UP000603352"/>
    </source>
</evidence>
<organism evidence="9 10">
    <name type="scientific">Tistrella bauzanensis</name>
    <dbReference type="NCBI Taxonomy" id="657419"/>
    <lineage>
        <taxon>Bacteria</taxon>
        <taxon>Pseudomonadati</taxon>
        <taxon>Pseudomonadota</taxon>
        <taxon>Alphaproteobacteria</taxon>
        <taxon>Geminicoccales</taxon>
        <taxon>Geminicoccaceae</taxon>
        <taxon>Tistrella</taxon>
    </lineage>
</organism>
<evidence type="ECO:0000256" key="6">
    <source>
        <dbReference type="ARBA" id="ARBA00023136"/>
    </source>
</evidence>
<dbReference type="Pfam" id="PF00528">
    <property type="entry name" value="BPD_transp_1"/>
    <property type="match status" value="1"/>
</dbReference>
<keyword evidence="10" id="KW-1185">Reference proteome</keyword>
<evidence type="ECO:0000256" key="1">
    <source>
        <dbReference type="ARBA" id="ARBA00004651"/>
    </source>
</evidence>
<dbReference type="PROSITE" id="PS50928">
    <property type="entry name" value="ABC_TM1"/>
    <property type="match status" value="1"/>
</dbReference>
<feature type="transmembrane region" description="Helical" evidence="7">
    <location>
        <begin position="219"/>
        <end position="237"/>
    </location>
</feature>
<evidence type="ECO:0000313" key="9">
    <source>
        <dbReference type="EMBL" id="GGB44017.1"/>
    </source>
</evidence>
<evidence type="ECO:0000256" key="4">
    <source>
        <dbReference type="ARBA" id="ARBA00022692"/>
    </source>
</evidence>
<comment type="caution">
    <text evidence="9">The sequence shown here is derived from an EMBL/GenBank/DDBJ whole genome shotgun (WGS) entry which is preliminary data.</text>
</comment>
<feature type="transmembrane region" description="Helical" evidence="7">
    <location>
        <begin position="20"/>
        <end position="42"/>
    </location>
</feature>
<dbReference type="PANTHER" id="PTHR47737">
    <property type="entry name" value="GLYCINE BETAINE/PROLINE BETAINE TRANSPORT SYSTEM PERMEASE PROTEIN PROW"/>
    <property type="match status" value="1"/>
</dbReference>
<dbReference type="InterPro" id="IPR000515">
    <property type="entry name" value="MetI-like"/>
</dbReference>
<gene>
    <name evidence="9" type="ORF">GCM10011505_26670</name>
</gene>
<feature type="transmembrane region" description="Helical" evidence="7">
    <location>
        <begin position="72"/>
        <end position="88"/>
    </location>
</feature>
<reference evidence="10" key="1">
    <citation type="journal article" date="2019" name="Int. J. Syst. Evol. Microbiol.">
        <title>The Global Catalogue of Microorganisms (GCM) 10K type strain sequencing project: providing services to taxonomists for standard genome sequencing and annotation.</title>
        <authorList>
            <consortium name="The Broad Institute Genomics Platform"/>
            <consortium name="The Broad Institute Genome Sequencing Center for Infectious Disease"/>
            <person name="Wu L."/>
            <person name="Ma J."/>
        </authorList>
    </citation>
    <scope>NUCLEOTIDE SEQUENCE [LARGE SCALE GENOMIC DNA]</scope>
    <source>
        <strain evidence="10">CGMCC 1.10188</strain>
    </source>
</reference>
<proteinExistence type="inferred from homology"/>
<dbReference type="InterPro" id="IPR035906">
    <property type="entry name" value="MetI-like_sf"/>
</dbReference>
<dbReference type="CDD" id="cd06261">
    <property type="entry name" value="TM_PBP2"/>
    <property type="match status" value="1"/>
</dbReference>
<keyword evidence="2 7" id="KW-0813">Transport</keyword>
<dbReference type="Proteomes" id="UP000603352">
    <property type="component" value="Unassembled WGS sequence"/>
</dbReference>
<sequence>MFPDLGTPLRHAVNDALDWLIVTHGNSFEAAAGFLLGILGAIEGVLRGAHPAVILGAVAVAAFAVTRRPVTSVLLAAGLWGVGALGLWDQAMQTVALMLVAVSIAALFGLPIGILMAKSNRMRAVALPVLDFMQTIPIFVYLLPAAMLFGLGKVPAVFATVIYAMPPLVRLTDLGLRGVDHEVREAANAFGASRRQLLFKVELPLALPTILQGLNQTTMLALGMVVVASMIGARGLGETVLVGLQRNDSGMGLIGGLGIVALAMLLDRMTQGYGRRVLARRGRKADST</sequence>
<protein>
    <submittedName>
        <fullName evidence="9">ABC transporter permease</fullName>
    </submittedName>
</protein>
<dbReference type="EMBL" id="BMDZ01000030">
    <property type="protein sequence ID" value="GGB44017.1"/>
    <property type="molecule type" value="Genomic_DNA"/>
</dbReference>